<feature type="transmembrane region" description="Helical" evidence="1">
    <location>
        <begin position="342"/>
        <end position="361"/>
    </location>
</feature>
<feature type="transmembrane region" description="Helical" evidence="1">
    <location>
        <begin position="637"/>
        <end position="654"/>
    </location>
</feature>
<comment type="caution">
    <text evidence="2">The sequence shown here is derived from an EMBL/GenBank/DDBJ whole genome shotgun (WGS) entry which is preliminary data.</text>
</comment>
<protein>
    <recommendedName>
        <fullName evidence="4">Membrane protein 6-pyruvoyl-tetrahydropterin synthase-related domain-containing protein</fullName>
    </recommendedName>
</protein>
<feature type="transmembrane region" description="Helical" evidence="1">
    <location>
        <begin position="251"/>
        <end position="270"/>
    </location>
</feature>
<evidence type="ECO:0000256" key="1">
    <source>
        <dbReference type="SAM" id="Phobius"/>
    </source>
</evidence>
<evidence type="ECO:0008006" key="4">
    <source>
        <dbReference type="Google" id="ProtNLM"/>
    </source>
</evidence>
<dbReference type="EMBL" id="MHCU01000034">
    <property type="protein sequence ID" value="OGY27499.1"/>
    <property type="molecule type" value="Genomic_DNA"/>
</dbReference>
<feature type="transmembrane region" description="Helical" evidence="1">
    <location>
        <begin position="218"/>
        <end position="239"/>
    </location>
</feature>
<dbReference type="Proteomes" id="UP000176645">
    <property type="component" value="Unassembled WGS sequence"/>
</dbReference>
<evidence type="ECO:0000313" key="2">
    <source>
        <dbReference type="EMBL" id="OGY27499.1"/>
    </source>
</evidence>
<feature type="transmembrane region" description="Helical" evidence="1">
    <location>
        <begin position="128"/>
        <end position="145"/>
    </location>
</feature>
<evidence type="ECO:0000313" key="3">
    <source>
        <dbReference type="Proteomes" id="UP000176645"/>
    </source>
</evidence>
<organism evidence="2 3">
    <name type="scientific">Candidatus Woykebacteria bacterium RBG_19FT_COMBO_43_10</name>
    <dbReference type="NCBI Taxonomy" id="1802598"/>
    <lineage>
        <taxon>Bacteria</taxon>
        <taxon>Candidatus Woykeibacteriota</taxon>
    </lineage>
</organism>
<feature type="transmembrane region" description="Helical" evidence="1">
    <location>
        <begin position="68"/>
        <end position="85"/>
    </location>
</feature>
<feature type="transmembrane region" description="Helical" evidence="1">
    <location>
        <begin position="17"/>
        <end position="34"/>
    </location>
</feature>
<sequence length="669" mass="75417">MSNNSNQNLSEDKSSQYILIGLTIVSALLAFLFWQNPLTVYDTAGHVSLVQTAVEFWPKFSGWNSSELLGWPAGVFYPSFFHWLATTISFLTDVPTAIKLLISASIVVLPFSIYAFTRSIIEDKLWSALATVGLFVLLLLFPNFLGTGFRSLFQIGLLSNFFALPLFFLFLTSIHREKSFVVSGLLLGVIVLTHIVAAIAAGIYLFSRLTRMKLVQAFKILGLAAVLTAFFWIPFLVNLEYTSVSRHVGSYFLPNIAVFVFSLGLLLYSLKRKHSNLLTLSSVSTLLSLLAVVDAYLIRTNGTSFFLYQFHVYRFQPFAYLFLATAVSVLTSKLVKCDQWGFAKTGALFGGFGLVVLILLAKNPAVLPDSRLEITNPEGINGRFIETFRRTESDPYWYEAQTEVVAKNPKASWAYGLFTDSTPNGPYLGSVIRSMRPDAYPEDEGNFLETTTIDEKRLPGLLSYLGINYLVHLDSPKGEKIGTLQPTDGRITPVVTKNITAERVNNSALFDIVRLPLKPVESNWNKEVEKWWLAKGEITEIPYLKTEGEITEVSKKDVQAARVQVVEQNENRTRFKLDVRSDASVPVLAKISYFPYWKAIGSDGQEIQIYRAAPNLMLFEAKGEVELVYKEPILIEFLYIVSATTLLFIIFHLWRQRWSQNRRTRMVVS</sequence>
<dbReference type="AlphaFoldDB" id="A0A1G1WIE7"/>
<feature type="transmembrane region" description="Helical" evidence="1">
    <location>
        <begin position="277"/>
        <end position="298"/>
    </location>
</feature>
<proteinExistence type="predicted"/>
<keyword evidence="1" id="KW-0812">Transmembrane</keyword>
<name>A0A1G1WIE7_9BACT</name>
<reference evidence="2 3" key="1">
    <citation type="journal article" date="2016" name="Nat. Commun.">
        <title>Thousands of microbial genomes shed light on interconnected biogeochemical processes in an aquifer system.</title>
        <authorList>
            <person name="Anantharaman K."/>
            <person name="Brown C.T."/>
            <person name="Hug L.A."/>
            <person name="Sharon I."/>
            <person name="Castelle C.J."/>
            <person name="Probst A.J."/>
            <person name="Thomas B.C."/>
            <person name="Singh A."/>
            <person name="Wilkins M.J."/>
            <person name="Karaoz U."/>
            <person name="Brodie E.L."/>
            <person name="Williams K.H."/>
            <person name="Hubbard S.S."/>
            <person name="Banfield J.F."/>
        </authorList>
    </citation>
    <scope>NUCLEOTIDE SEQUENCE [LARGE SCALE GENOMIC DNA]</scope>
</reference>
<feature type="transmembrane region" description="Helical" evidence="1">
    <location>
        <begin position="152"/>
        <end position="174"/>
    </location>
</feature>
<accession>A0A1G1WIE7</accession>
<keyword evidence="1" id="KW-1133">Transmembrane helix</keyword>
<feature type="transmembrane region" description="Helical" evidence="1">
    <location>
        <begin position="97"/>
        <end position="116"/>
    </location>
</feature>
<feature type="transmembrane region" description="Helical" evidence="1">
    <location>
        <begin position="318"/>
        <end position="335"/>
    </location>
</feature>
<keyword evidence="1" id="KW-0472">Membrane</keyword>
<gene>
    <name evidence="2" type="ORF">A2Z42_03675</name>
</gene>
<feature type="transmembrane region" description="Helical" evidence="1">
    <location>
        <begin position="180"/>
        <end position="206"/>
    </location>
</feature>